<dbReference type="RefSeq" id="WP_153497316.1">
    <property type="nucleotide sequence ID" value="NZ_CBCRWP010000008.1"/>
</dbReference>
<sequence length="105" mass="12007">MKPEYENLTIEEVYNNGLAKKIGVPIFSWTFATPMVYSIDKPINNRGQITIDELYSSLTDEEKKMKVAQYLDSKKPSNTIFWILGVISIFTIGMALFVVLRVVIK</sequence>
<evidence type="ECO:0000313" key="3">
    <source>
        <dbReference type="Proteomes" id="UP000439550"/>
    </source>
</evidence>
<dbReference type="AlphaFoldDB" id="A0A7X2D2Q8"/>
<protein>
    <submittedName>
        <fullName evidence="2">Uncharacterized protein</fullName>
    </submittedName>
</protein>
<keyword evidence="1" id="KW-0812">Transmembrane</keyword>
<reference evidence="2 3" key="1">
    <citation type="submission" date="2019-10" db="EMBL/GenBank/DDBJ databases">
        <authorList>
            <person name="Dong K."/>
        </authorList>
    </citation>
    <scope>NUCLEOTIDE SEQUENCE [LARGE SCALE GENOMIC DNA]</scope>
    <source>
        <strain evidence="2 3">DSM 28960</strain>
    </source>
</reference>
<feature type="transmembrane region" description="Helical" evidence="1">
    <location>
        <begin position="80"/>
        <end position="104"/>
    </location>
</feature>
<accession>A0A7X2D2Q8</accession>
<name>A0A7X2D2Q8_9LACT</name>
<comment type="caution">
    <text evidence="2">The sequence shown here is derived from an EMBL/GenBank/DDBJ whole genome shotgun (WGS) entry which is preliminary data.</text>
</comment>
<gene>
    <name evidence="2" type="ORF">GHI93_12350</name>
</gene>
<dbReference type="Proteomes" id="UP000439550">
    <property type="component" value="Unassembled WGS sequence"/>
</dbReference>
<dbReference type="EMBL" id="WITJ01000029">
    <property type="protein sequence ID" value="MQW40702.1"/>
    <property type="molecule type" value="Genomic_DNA"/>
</dbReference>
<keyword evidence="1" id="KW-1133">Transmembrane helix</keyword>
<proteinExistence type="predicted"/>
<evidence type="ECO:0000256" key="1">
    <source>
        <dbReference type="SAM" id="Phobius"/>
    </source>
</evidence>
<evidence type="ECO:0000313" key="2">
    <source>
        <dbReference type="EMBL" id="MQW40702.1"/>
    </source>
</evidence>
<keyword evidence="3" id="KW-1185">Reference proteome</keyword>
<keyword evidence="1" id="KW-0472">Membrane</keyword>
<organism evidence="2 3">
    <name type="scientific">Lactococcus hircilactis</name>
    <dbReference type="NCBI Taxonomy" id="1494462"/>
    <lineage>
        <taxon>Bacteria</taxon>
        <taxon>Bacillati</taxon>
        <taxon>Bacillota</taxon>
        <taxon>Bacilli</taxon>
        <taxon>Lactobacillales</taxon>
        <taxon>Streptococcaceae</taxon>
        <taxon>Lactococcus</taxon>
    </lineage>
</organism>